<protein>
    <submittedName>
        <fullName evidence="1">Uncharacterized protein</fullName>
    </submittedName>
</protein>
<dbReference type="EMBL" id="CAJVRL010000045">
    <property type="protein sequence ID" value="CAG8952033.1"/>
    <property type="molecule type" value="Genomic_DNA"/>
</dbReference>
<proteinExistence type="predicted"/>
<gene>
    <name evidence="1" type="ORF">HYFRA_00000769</name>
</gene>
<organism evidence="1 2">
    <name type="scientific">Hymenoscyphus fraxineus</name>
    <dbReference type="NCBI Taxonomy" id="746836"/>
    <lineage>
        <taxon>Eukaryota</taxon>
        <taxon>Fungi</taxon>
        <taxon>Dikarya</taxon>
        <taxon>Ascomycota</taxon>
        <taxon>Pezizomycotina</taxon>
        <taxon>Leotiomycetes</taxon>
        <taxon>Helotiales</taxon>
        <taxon>Helotiaceae</taxon>
        <taxon>Hymenoscyphus</taxon>
    </lineage>
</organism>
<name>A0A9N9KST1_9HELO</name>
<evidence type="ECO:0000313" key="1">
    <source>
        <dbReference type="EMBL" id="CAG8952033.1"/>
    </source>
</evidence>
<keyword evidence="2" id="KW-1185">Reference proteome</keyword>
<evidence type="ECO:0000313" key="2">
    <source>
        <dbReference type="Proteomes" id="UP000696280"/>
    </source>
</evidence>
<comment type="caution">
    <text evidence="1">The sequence shown here is derived from an EMBL/GenBank/DDBJ whole genome shotgun (WGS) entry which is preliminary data.</text>
</comment>
<dbReference type="Proteomes" id="UP000696280">
    <property type="component" value="Unassembled WGS sequence"/>
</dbReference>
<dbReference type="AlphaFoldDB" id="A0A9N9KST1"/>
<accession>A0A9N9KST1</accession>
<sequence>MNSNSRGPSYATNELKDRTLQWRYRVDWTITLFLVYRGRVTTSVALPYATAEAGILGLDWTGLGREGMVW</sequence>
<reference evidence="1" key="1">
    <citation type="submission" date="2021-07" db="EMBL/GenBank/DDBJ databases">
        <authorList>
            <person name="Durling M."/>
        </authorList>
    </citation>
    <scope>NUCLEOTIDE SEQUENCE</scope>
</reference>